<reference evidence="2" key="1">
    <citation type="submission" date="2016-10" db="EMBL/GenBank/DDBJ databases">
        <authorList>
            <person name="Varghese N."/>
            <person name="Submissions S."/>
        </authorList>
    </citation>
    <scope>NUCLEOTIDE SEQUENCE [LARGE SCALE GENOMIC DNA]</scope>
    <source>
        <strain evidence="2">ATCC 23835</strain>
    </source>
</reference>
<dbReference type="GeneID" id="300209209"/>
<dbReference type="RefSeq" id="WP_090208610.1">
    <property type="nucleotide sequence ID" value="NZ_LT629777.1"/>
</dbReference>
<sequence>MSDTTNTSFGDLFSTGQIRLAEISAYNWGSFHGLHTAVIDPEGTLITGDNGAGKSTLIDAHMALLNRPGQTSFNIAASQGDRSDRNLMSYIRGNYGTAHDGSQTLNLMKRDGATMTALRALYRADDGSEITLVSMFWIRQAGASMTDLKRFYLVGKRNVSLEVLLQQFGSNNVRQLKQYVDDDPMLKHFDNSFSAYQEYFTRLLRMENSNAPALLQRALGLKKIDDLTALIRELVLEPSKVRDLATGVVKEFDDLIAVHNELDTAKQQKEVLSILPDHNRNYESSLEEQGQVNSEAAGLTAFFGEQGNRLWGLRCEDLDRSLDDLTSDGKRLAESVSQNEERVTSLLHAYQQQGGDRLDSLRREVEDAERGFQTTTNKAHDYQKDTRDLGLAETLTASAVRDNIASAKAVLVDLPAQIDDAKNAFGESRGALSGITQQIKNLQAQISEIEKRPNSNIDAAFQRLRDEMVESLRLNKDGVVFIGELLDVRSTEARWRGAIERALGGHRTTLLVPEDKFRMVTGWVNSRHTGLHVRVQVVSKTERNPEFLGGGFLRKLKWKEHPYRDWLKRHLARFDLHCVDSTEVLNDTPYSMTREGLVHMEKGRFEKKDGTRVDDKKNWYLGFNNLSRLAALQEEGERLREGLDSARSDESVKRQEMDILVASEAIWKRVAQTLWDQIDVTLAKQHLDTLKNDLAALNAPDSDLSKAKALLELAKKELQEIRTAQNQNARAVGGFELEIRQANKSRQVSALAASAGLADAVRQSLSLRVGILTLEHLDKLNQLEKTQREFLDDALNSIGKRANHYNGRMIAIINSFKTKWPLVANDWLTTIEGRQDYIDYLDKLNNEGLPDLVERFQQRLNNNTTQSLGRMQRAIDDEREDIQDRIATINEVLERTEFNHGTFLRLKHEDEHYAHVKEFTALLGSVLKHASSVDHEARFLELCSLISKLEKATNSATAINLESQRLLDSRYRMTFYANEIVKETGAVRDVLRSSSGKSGGEKESFAGIIVAASLAYVLTPDGAPHPMYCTVFLDEAFSNTADKVSRRVLRVFRELKIHVNLITPYKNLNLARDSARSLIIAERKIDGHESRLSQITWDQLDQQSAERREAKQTQLAGVAEGLGIQMEQL</sequence>
<protein>
    <submittedName>
        <fullName evidence="1">Uncharacterized protein YPO0396</fullName>
    </submittedName>
</protein>
<dbReference type="Proteomes" id="UP000199524">
    <property type="component" value="Chromosome I"/>
</dbReference>
<dbReference type="InterPro" id="IPR027417">
    <property type="entry name" value="P-loop_NTPase"/>
</dbReference>
<evidence type="ECO:0000313" key="2">
    <source>
        <dbReference type="Proteomes" id="UP000199524"/>
    </source>
</evidence>
<organism evidence="1 2">
    <name type="scientific">Pseudomonas asplenii</name>
    <dbReference type="NCBI Taxonomy" id="53407"/>
    <lineage>
        <taxon>Bacteria</taxon>
        <taxon>Pseudomonadati</taxon>
        <taxon>Pseudomonadota</taxon>
        <taxon>Gammaproteobacteria</taxon>
        <taxon>Pseudomonadales</taxon>
        <taxon>Pseudomonadaceae</taxon>
        <taxon>Pseudomonas</taxon>
    </lineage>
</organism>
<accession>A0A1H1YA37</accession>
<dbReference type="Pfam" id="PF13555">
    <property type="entry name" value="AAA_29"/>
    <property type="match status" value="1"/>
</dbReference>
<proteinExistence type="predicted"/>
<dbReference type="AlphaFoldDB" id="A0A1H1YA37"/>
<dbReference type="Gene3D" id="1.10.287.1490">
    <property type="match status" value="1"/>
</dbReference>
<keyword evidence="2" id="KW-1185">Reference proteome</keyword>
<name>A0A1H1YA37_9PSED</name>
<dbReference type="SUPFAM" id="SSF52540">
    <property type="entry name" value="P-loop containing nucleoside triphosphate hydrolases"/>
    <property type="match status" value="2"/>
</dbReference>
<dbReference type="Pfam" id="PF13558">
    <property type="entry name" value="SbcC_Walker_B"/>
    <property type="match status" value="1"/>
</dbReference>
<dbReference type="Gene3D" id="3.40.50.300">
    <property type="entry name" value="P-loop containing nucleotide triphosphate hydrolases"/>
    <property type="match status" value="1"/>
</dbReference>
<dbReference type="EMBL" id="LT629777">
    <property type="protein sequence ID" value="SDT18224.1"/>
    <property type="molecule type" value="Genomic_DNA"/>
</dbReference>
<gene>
    <name evidence="1" type="ORF">SAMN05216598_4306</name>
</gene>
<evidence type="ECO:0000313" key="1">
    <source>
        <dbReference type="EMBL" id="SDT18224.1"/>
    </source>
</evidence>